<proteinExistence type="predicted"/>
<dbReference type="InterPro" id="IPR036390">
    <property type="entry name" value="WH_DNA-bd_sf"/>
</dbReference>
<feature type="domain" description="IclR-ED" evidence="5">
    <location>
        <begin position="78"/>
        <end position="261"/>
    </location>
</feature>
<dbReference type="InterPro" id="IPR029016">
    <property type="entry name" value="GAF-like_dom_sf"/>
</dbReference>
<dbReference type="PROSITE" id="PS51078">
    <property type="entry name" value="ICLR_ED"/>
    <property type="match status" value="1"/>
</dbReference>
<keyword evidence="7" id="KW-1185">Reference proteome</keyword>
<evidence type="ECO:0000256" key="1">
    <source>
        <dbReference type="ARBA" id="ARBA00023015"/>
    </source>
</evidence>
<keyword evidence="2" id="KW-0238">DNA-binding</keyword>
<dbReference type="InterPro" id="IPR036388">
    <property type="entry name" value="WH-like_DNA-bd_sf"/>
</dbReference>
<dbReference type="SUPFAM" id="SSF46785">
    <property type="entry name" value="Winged helix' DNA-binding domain"/>
    <property type="match status" value="1"/>
</dbReference>
<dbReference type="SUPFAM" id="SSF55781">
    <property type="entry name" value="GAF domain-like"/>
    <property type="match status" value="1"/>
</dbReference>
<dbReference type="Gene3D" id="3.30.450.40">
    <property type="match status" value="1"/>
</dbReference>
<dbReference type="EMBL" id="JASCIR010000001">
    <property type="protein sequence ID" value="MDI3385083.1"/>
    <property type="molecule type" value="Genomic_DNA"/>
</dbReference>
<dbReference type="InterPro" id="IPR014757">
    <property type="entry name" value="Tscrpt_reg_IclR_C"/>
</dbReference>
<protein>
    <submittedName>
        <fullName evidence="6">IclR family transcriptional regulator</fullName>
    </submittedName>
</protein>
<dbReference type="Proteomes" id="UP001224661">
    <property type="component" value="Unassembled WGS sequence"/>
</dbReference>
<dbReference type="Pfam" id="PF01614">
    <property type="entry name" value="IclR_C"/>
    <property type="match status" value="1"/>
</dbReference>
<comment type="caution">
    <text evidence="6">The sequence shown here is derived from an EMBL/GenBank/DDBJ whole genome shotgun (WGS) entry which is preliminary data.</text>
</comment>
<dbReference type="PANTHER" id="PTHR30136">
    <property type="entry name" value="HELIX-TURN-HELIX TRANSCRIPTIONAL REGULATOR, ICLR FAMILY"/>
    <property type="match status" value="1"/>
</dbReference>
<dbReference type="PANTHER" id="PTHR30136:SF35">
    <property type="entry name" value="HTH-TYPE TRANSCRIPTIONAL REGULATOR RV1719"/>
    <property type="match status" value="1"/>
</dbReference>
<dbReference type="Pfam" id="PF09339">
    <property type="entry name" value="HTH_IclR"/>
    <property type="match status" value="1"/>
</dbReference>
<evidence type="ECO:0000256" key="3">
    <source>
        <dbReference type="ARBA" id="ARBA00023163"/>
    </source>
</evidence>
<evidence type="ECO:0000256" key="2">
    <source>
        <dbReference type="ARBA" id="ARBA00023125"/>
    </source>
</evidence>
<feature type="domain" description="HTH iclR-type" evidence="4">
    <location>
        <begin position="16"/>
        <end position="77"/>
    </location>
</feature>
<dbReference type="RefSeq" id="WP_282509841.1">
    <property type="nucleotide sequence ID" value="NZ_JASCIR010000001.1"/>
</dbReference>
<accession>A0ABT6RKX9</accession>
<reference evidence="6 7" key="1">
    <citation type="submission" date="2023-05" db="EMBL/GenBank/DDBJ databases">
        <title>Draft genome sequence of Streptomyces sp. B-S-A8 isolated from a cave soil in Thailand.</title>
        <authorList>
            <person name="Chamroensaksri N."/>
            <person name="Muangham S."/>
        </authorList>
    </citation>
    <scope>NUCLEOTIDE SEQUENCE [LARGE SCALE GENOMIC DNA]</scope>
    <source>
        <strain evidence="6 7">B-S-A8</strain>
    </source>
</reference>
<sequence>MSNNSAGSTGVAGGGVQSVDRAVAVLEILAEHGEFGVSEVASAMDVHKSTAFRLLGALEAHGMVEQDGERGKYRLGFGIVRLAGAVTGRIAVTRYGRKICDRLAQELGETMNIAVLEAHCVINLDQVRGPAAIAAQNWVGRQTPLHSTSNGKVLLAHLSPGLRHELIAEAGLPRTTPRTLTSEEELERALAEVRERGYALTLEEYEEGLNAIAAPVRSADGETVAALTASGPAYRFTEQRMHEIAPALMAGADRISLRLSSAG</sequence>
<dbReference type="SMART" id="SM00346">
    <property type="entry name" value="HTH_ICLR"/>
    <property type="match status" value="1"/>
</dbReference>
<dbReference type="PROSITE" id="PS51077">
    <property type="entry name" value="HTH_ICLR"/>
    <property type="match status" value="1"/>
</dbReference>
<name>A0ABT6RKX9_9ACTN</name>
<evidence type="ECO:0000313" key="6">
    <source>
        <dbReference type="EMBL" id="MDI3385083.1"/>
    </source>
</evidence>
<dbReference type="Gene3D" id="1.10.10.10">
    <property type="entry name" value="Winged helix-like DNA-binding domain superfamily/Winged helix DNA-binding domain"/>
    <property type="match status" value="1"/>
</dbReference>
<dbReference type="InterPro" id="IPR050707">
    <property type="entry name" value="HTH_MetabolicPath_Reg"/>
</dbReference>
<gene>
    <name evidence="6" type="ORF">QIS99_02455</name>
</gene>
<keyword evidence="1" id="KW-0805">Transcription regulation</keyword>
<evidence type="ECO:0000259" key="4">
    <source>
        <dbReference type="PROSITE" id="PS51077"/>
    </source>
</evidence>
<dbReference type="InterPro" id="IPR005471">
    <property type="entry name" value="Tscrpt_reg_IclR_N"/>
</dbReference>
<keyword evidence="3" id="KW-0804">Transcription</keyword>
<evidence type="ECO:0000313" key="7">
    <source>
        <dbReference type="Proteomes" id="UP001224661"/>
    </source>
</evidence>
<organism evidence="6 7">
    <name type="scientific">Streptomyces solicavernae</name>
    <dbReference type="NCBI Taxonomy" id="3043614"/>
    <lineage>
        <taxon>Bacteria</taxon>
        <taxon>Bacillati</taxon>
        <taxon>Actinomycetota</taxon>
        <taxon>Actinomycetes</taxon>
        <taxon>Kitasatosporales</taxon>
        <taxon>Streptomycetaceae</taxon>
        <taxon>Streptomyces</taxon>
    </lineage>
</organism>
<evidence type="ECO:0000259" key="5">
    <source>
        <dbReference type="PROSITE" id="PS51078"/>
    </source>
</evidence>